<feature type="domain" description="Tc1-like transposase DDE" evidence="1">
    <location>
        <begin position="1"/>
        <end position="100"/>
    </location>
</feature>
<keyword evidence="2" id="KW-0614">Plasmid</keyword>
<evidence type="ECO:0000313" key="2">
    <source>
        <dbReference type="EMBL" id="ABW32483.1"/>
    </source>
</evidence>
<dbReference type="HOGENOM" id="CLU_1976666_0_0_3"/>
<protein>
    <recommendedName>
        <fullName evidence="1">Tc1-like transposase DDE domain-containing protein</fullName>
    </recommendedName>
</protein>
<name>A8ZMS2_ACAM1</name>
<sequence length="126" mass="14366">MFFDEFAVSERPSLFYGWAERNTRPQVKSNERARNKLNGLLCVDAHSGEEYFALSPQAKTEDISEYFAGLCLDSVELGYTQLCLILDNNPTHKGKMRSQLAIHLEQMGLTQSIQVEFLYCRPTLPS</sequence>
<dbReference type="Proteomes" id="UP000000268">
    <property type="component" value="Plasmid pREB3"/>
</dbReference>
<accession>A8ZMS2</accession>
<geneLocation type="plasmid" evidence="2 3">
    <name>pREB3</name>
</geneLocation>
<dbReference type="KEGG" id="amr:AM1_C0182"/>
<evidence type="ECO:0000259" key="1">
    <source>
        <dbReference type="Pfam" id="PF13358"/>
    </source>
</evidence>
<gene>
    <name evidence="2" type="ordered locus">AM1_C0182</name>
</gene>
<reference evidence="2 3" key="1">
    <citation type="journal article" date="2008" name="Proc. Natl. Acad. Sci. U.S.A.">
        <title>Niche adaptation and genome expansion in the chlorophyll d-producing cyanobacterium Acaryochloris marina.</title>
        <authorList>
            <person name="Swingley W.D."/>
            <person name="Chen M."/>
            <person name="Cheung P.C."/>
            <person name="Conrad A.L."/>
            <person name="Dejesa L.C."/>
            <person name="Hao J."/>
            <person name="Honchak B.M."/>
            <person name="Karbach L.E."/>
            <person name="Kurdoglu A."/>
            <person name="Lahiri S."/>
            <person name="Mastrian S.D."/>
            <person name="Miyashita H."/>
            <person name="Page L."/>
            <person name="Ramakrishna P."/>
            <person name="Satoh S."/>
            <person name="Sattley W.M."/>
            <person name="Shimada Y."/>
            <person name="Taylor H.L."/>
            <person name="Tomo T."/>
            <person name="Tsuchiya T."/>
            <person name="Wang Z.T."/>
            <person name="Raymond J."/>
            <person name="Mimuro M."/>
            <person name="Blankenship R.E."/>
            <person name="Touchman J.W."/>
        </authorList>
    </citation>
    <scope>NUCLEOTIDE SEQUENCE [LARGE SCALE GENOMIC DNA]</scope>
    <source>
        <strain evidence="3">MBIC 11017</strain>
        <plasmid evidence="3">Plasmid pREB3</plasmid>
    </source>
</reference>
<dbReference type="InterPro" id="IPR038717">
    <property type="entry name" value="Tc1-like_DDE_dom"/>
</dbReference>
<proteinExistence type="predicted"/>
<evidence type="ECO:0000313" key="3">
    <source>
        <dbReference type="Proteomes" id="UP000000268"/>
    </source>
</evidence>
<dbReference type="Pfam" id="PF13358">
    <property type="entry name" value="DDE_3"/>
    <property type="match status" value="1"/>
</dbReference>
<keyword evidence="3" id="KW-1185">Reference proteome</keyword>
<dbReference type="EMBL" id="CP000840">
    <property type="protein sequence ID" value="ABW32483.1"/>
    <property type="molecule type" value="Genomic_DNA"/>
</dbReference>
<dbReference type="AlphaFoldDB" id="A8ZMS2"/>
<organism evidence="2 3">
    <name type="scientific">Acaryochloris marina (strain MBIC 11017)</name>
    <dbReference type="NCBI Taxonomy" id="329726"/>
    <lineage>
        <taxon>Bacteria</taxon>
        <taxon>Bacillati</taxon>
        <taxon>Cyanobacteriota</taxon>
        <taxon>Cyanophyceae</taxon>
        <taxon>Acaryochloridales</taxon>
        <taxon>Acaryochloridaceae</taxon>
        <taxon>Acaryochloris</taxon>
    </lineage>
</organism>